<reference evidence="2 3" key="1">
    <citation type="submission" date="2024-05" db="EMBL/GenBank/DDBJ databases">
        <authorList>
            <person name="Zhao H."/>
            <person name="Xu Y."/>
            <person name="Lin S."/>
            <person name="Spain J.C."/>
            <person name="Zhou N.-Y."/>
        </authorList>
    </citation>
    <scope>NUCLEOTIDE SEQUENCE [LARGE SCALE GENOMIC DNA]</scope>
    <source>
        <strain evidence="2 3">NEAU-NG30</strain>
    </source>
</reference>
<dbReference type="EMBL" id="JBDZYD010000018">
    <property type="protein sequence ID" value="MEQ0565248.1"/>
    <property type="molecule type" value="Genomic_DNA"/>
</dbReference>
<keyword evidence="1" id="KW-0472">Membrane</keyword>
<gene>
    <name evidence="2" type="ORF">ABJI51_39745</name>
</gene>
<keyword evidence="1" id="KW-0812">Transmembrane</keyword>
<keyword evidence="3" id="KW-1185">Reference proteome</keyword>
<evidence type="ECO:0000313" key="2">
    <source>
        <dbReference type="EMBL" id="MEQ0565248.1"/>
    </source>
</evidence>
<evidence type="ECO:0000256" key="1">
    <source>
        <dbReference type="SAM" id="Phobius"/>
    </source>
</evidence>
<evidence type="ECO:0000313" key="3">
    <source>
        <dbReference type="Proteomes" id="UP001440984"/>
    </source>
</evidence>
<sequence>MKTPGAADFGPPLTAWERRRLHGIERGLRTSPARVPLVLCLGLDAVALGLLAAGIFLALPWLFAAFVAGNLAVCVHHSRADFRESAHRQ</sequence>
<proteinExistence type="predicted"/>
<dbReference type="RefSeq" id="WP_348956329.1">
    <property type="nucleotide sequence ID" value="NZ_JBDZYD010000018.1"/>
</dbReference>
<organism evidence="2 3">
    <name type="scientific">Amycolatopsis melonis</name>
    <dbReference type="NCBI Taxonomy" id="3156488"/>
    <lineage>
        <taxon>Bacteria</taxon>
        <taxon>Bacillati</taxon>
        <taxon>Actinomycetota</taxon>
        <taxon>Actinomycetes</taxon>
        <taxon>Pseudonocardiales</taxon>
        <taxon>Pseudonocardiaceae</taxon>
        <taxon>Amycolatopsis</taxon>
    </lineage>
</organism>
<name>A0ABV0LSG6_9PSEU</name>
<comment type="caution">
    <text evidence="2">The sequence shown here is derived from an EMBL/GenBank/DDBJ whole genome shotgun (WGS) entry which is preliminary data.</text>
</comment>
<dbReference type="Proteomes" id="UP001440984">
    <property type="component" value="Unassembled WGS sequence"/>
</dbReference>
<keyword evidence="1" id="KW-1133">Transmembrane helix</keyword>
<accession>A0ABV0LSG6</accession>
<feature type="transmembrane region" description="Helical" evidence="1">
    <location>
        <begin position="45"/>
        <end position="73"/>
    </location>
</feature>
<evidence type="ECO:0008006" key="4">
    <source>
        <dbReference type="Google" id="ProtNLM"/>
    </source>
</evidence>
<protein>
    <recommendedName>
        <fullName evidence="4">DUF3040 domain-containing protein</fullName>
    </recommendedName>
</protein>